<dbReference type="InterPro" id="IPR008988">
    <property type="entry name" value="Transcriptional_repressor_C"/>
</dbReference>
<dbReference type="InterPro" id="IPR038157">
    <property type="entry name" value="FeoA_core_dom"/>
</dbReference>
<gene>
    <name evidence="3" type="ORF">DJ017_05835</name>
</gene>
<keyword evidence="1" id="KW-0408">Iron</keyword>
<dbReference type="InterPro" id="IPR007167">
    <property type="entry name" value="Fe-transptr_FeoA-like"/>
</dbReference>
<evidence type="ECO:0000259" key="2">
    <source>
        <dbReference type="SMART" id="SM00899"/>
    </source>
</evidence>
<dbReference type="PANTHER" id="PTHR42954">
    <property type="entry name" value="FE(2+) TRANSPORT PROTEIN A"/>
    <property type="match status" value="1"/>
</dbReference>
<dbReference type="PANTHER" id="PTHR42954:SF2">
    <property type="entry name" value="FE(2+) TRANSPORT PROTEIN A"/>
    <property type="match status" value="1"/>
</dbReference>
<dbReference type="SUPFAM" id="SSF50037">
    <property type="entry name" value="C-terminal domain of transcriptional repressors"/>
    <property type="match status" value="1"/>
</dbReference>
<organism evidence="3 4">
    <name type="scientific">Phenylobacterium soli</name>
    <dbReference type="NCBI Taxonomy" id="2170551"/>
    <lineage>
        <taxon>Bacteria</taxon>
        <taxon>Pseudomonadati</taxon>
        <taxon>Pseudomonadota</taxon>
        <taxon>Alphaproteobacteria</taxon>
        <taxon>Caulobacterales</taxon>
        <taxon>Caulobacteraceae</taxon>
        <taxon>Phenylobacterium</taxon>
    </lineage>
</organism>
<dbReference type="AlphaFoldDB" id="A0A328AJ25"/>
<dbReference type="SMART" id="SM00899">
    <property type="entry name" value="FeoA"/>
    <property type="match status" value="1"/>
</dbReference>
<accession>A0A328AJ25</accession>
<evidence type="ECO:0000256" key="1">
    <source>
        <dbReference type="ARBA" id="ARBA00023004"/>
    </source>
</evidence>
<reference evidence="4" key="1">
    <citation type="submission" date="2018-05" db="EMBL/GenBank/DDBJ databases">
        <authorList>
            <person name="Li X."/>
        </authorList>
    </citation>
    <scope>NUCLEOTIDE SEQUENCE [LARGE SCALE GENOMIC DNA]</scope>
    <source>
        <strain evidence="4">LX32</strain>
    </source>
</reference>
<evidence type="ECO:0000313" key="3">
    <source>
        <dbReference type="EMBL" id="RAK54076.1"/>
    </source>
</evidence>
<name>A0A328AJ25_9CAUL</name>
<protein>
    <submittedName>
        <fullName evidence="3">Ferrous iron transport protein A</fullName>
    </submittedName>
</protein>
<evidence type="ECO:0000313" key="4">
    <source>
        <dbReference type="Proteomes" id="UP000249254"/>
    </source>
</evidence>
<dbReference type="GO" id="GO:0046914">
    <property type="term" value="F:transition metal ion binding"/>
    <property type="evidence" value="ECO:0007669"/>
    <property type="project" value="InterPro"/>
</dbReference>
<dbReference type="InterPro" id="IPR052713">
    <property type="entry name" value="FeoA"/>
</dbReference>
<comment type="caution">
    <text evidence="3">The sequence shown here is derived from an EMBL/GenBank/DDBJ whole genome shotgun (WGS) entry which is preliminary data.</text>
</comment>
<dbReference type="OrthoDB" id="7173531at2"/>
<proteinExistence type="predicted"/>
<dbReference type="EMBL" id="QFYQ01000001">
    <property type="protein sequence ID" value="RAK54076.1"/>
    <property type="molecule type" value="Genomic_DNA"/>
</dbReference>
<feature type="domain" description="Ferrous iron transporter FeoA-like" evidence="2">
    <location>
        <begin position="28"/>
        <end position="111"/>
    </location>
</feature>
<dbReference type="Gene3D" id="2.30.30.90">
    <property type="match status" value="1"/>
</dbReference>
<dbReference type="Pfam" id="PF04023">
    <property type="entry name" value="FeoA"/>
    <property type="match status" value="1"/>
</dbReference>
<dbReference type="Proteomes" id="UP000249254">
    <property type="component" value="Unassembled WGS sequence"/>
</dbReference>
<sequence length="114" mass="12757">MHDMLAPEILAEPVKTEAAAAAEDGRLTRLSLARPGDRGVIVEVRAETRPADHGVGVEELQRRLLEFGFVEGAEIEVLHEGAIRRDPIAVRLDSMRIALRRRDAEDVWVLLENR</sequence>
<keyword evidence="4" id="KW-1185">Reference proteome</keyword>